<reference evidence="1" key="1">
    <citation type="submission" date="2018-02" db="EMBL/GenBank/DDBJ databases">
        <title>Rhizophora mucronata_Transcriptome.</title>
        <authorList>
            <person name="Meera S.P."/>
            <person name="Sreeshan A."/>
            <person name="Augustine A."/>
        </authorList>
    </citation>
    <scope>NUCLEOTIDE SEQUENCE</scope>
    <source>
        <tissue evidence="1">Leaf</tissue>
    </source>
</reference>
<protein>
    <submittedName>
        <fullName evidence="1">Uncharacterized protein MANES_11G048200</fullName>
    </submittedName>
</protein>
<organism evidence="1">
    <name type="scientific">Rhizophora mucronata</name>
    <name type="common">Asiatic mangrove</name>
    <dbReference type="NCBI Taxonomy" id="61149"/>
    <lineage>
        <taxon>Eukaryota</taxon>
        <taxon>Viridiplantae</taxon>
        <taxon>Streptophyta</taxon>
        <taxon>Embryophyta</taxon>
        <taxon>Tracheophyta</taxon>
        <taxon>Spermatophyta</taxon>
        <taxon>Magnoliopsida</taxon>
        <taxon>eudicotyledons</taxon>
        <taxon>Gunneridae</taxon>
        <taxon>Pentapetalae</taxon>
        <taxon>rosids</taxon>
        <taxon>fabids</taxon>
        <taxon>Malpighiales</taxon>
        <taxon>Rhizophoraceae</taxon>
        <taxon>Rhizophora</taxon>
    </lineage>
</organism>
<evidence type="ECO:0000313" key="1">
    <source>
        <dbReference type="EMBL" id="MBW99039.1"/>
    </source>
</evidence>
<name>A0A2P2K016_RHIMU</name>
<proteinExistence type="predicted"/>
<dbReference type="EMBL" id="GGEC01018556">
    <property type="protein sequence ID" value="MBW99039.1"/>
    <property type="molecule type" value="Transcribed_RNA"/>
</dbReference>
<accession>A0A2P2K016</accession>
<sequence length="10" mass="1108">MTFSPAVKNN</sequence>